<gene>
    <name evidence="1" type="ORF">ATY41_10710</name>
</gene>
<evidence type="ECO:0000313" key="2">
    <source>
        <dbReference type="Proteomes" id="UP000094426"/>
    </source>
</evidence>
<dbReference type="AlphaFoldDB" id="A0A1E2SKM2"/>
<evidence type="ECO:0000313" key="1">
    <source>
        <dbReference type="EMBL" id="ODA90224.1"/>
    </source>
</evidence>
<dbReference type="Proteomes" id="UP000094426">
    <property type="component" value="Unassembled WGS sequence"/>
</dbReference>
<accession>A0A1E2SKM2</accession>
<organism evidence="1 2">
    <name type="scientific">Leifsonia xyli subsp. xyli</name>
    <dbReference type="NCBI Taxonomy" id="59736"/>
    <lineage>
        <taxon>Bacteria</taxon>
        <taxon>Bacillati</taxon>
        <taxon>Actinomycetota</taxon>
        <taxon>Actinomycetes</taxon>
        <taxon>Micrococcales</taxon>
        <taxon>Microbacteriaceae</taxon>
        <taxon>Leifsonia</taxon>
    </lineage>
</organism>
<name>A0A1E2SKM2_LEIXY</name>
<dbReference type="RefSeq" id="WP_011185394.1">
    <property type="nucleotide sequence ID" value="NZ_LNZG01000016.1"/>
</dbReference>
<dbReference type="EMBL" id="LNZG01000016">
    <property type="protein sequence ID" value="ODA90224.1"/>
    <property type="molecule type" value="Genomic_DNA"/>
</dbReference>
<comment type="caution">
    <text evidence="1">The sequence shown here is derived from an EMBL/GenBank/DDBJ whole genome shotgun (WGS) entry which is preliminary data.</text>
</comment>
<protein>
    <submittedName>
        <fullName evidence="1">Uncharacterized protein</fullName>
    </submittedName>
</protein>
<reference evidence="1 2" key="1">
    <citation type="submission" date="2015-11" db="EMBL/GenBank/DDBJ databases">
        <authorList>
            <person name="Zhang Y."/>
            <person name="Guo Z."/>
        </authorList>
    </citation>
    <scope>NUCLEOTIDE SEQUENCE [LARGE SCALE GENOMIC DNA]</scope>
    <source>
        <strain evidence="2">gdw1</strain>
    </source>
</reference>
<sequence length="112" mass="12196">MSLTVTRTRMVDSGAKDRYLKPILKPVTSRFVAHVFAPVVTNDVTGVDTVISSDGGTLYFRAPNTADALPNDRWTVRGTEYESEGVETVWNNIAGDPVGTVVVVKRTEPTRG</sequence>
<proteinExistence type="predicted"/>
<dbReference type="OrthoDB" id="3268237at2"/>